<proteinExistence type="predicted"/>
<dbReference type="GO" id="GO:0016757">
    <property type="term" value="F:glycosyltransferase activity"/>
    <property type="evidence" value="ECO:0007669"/>
    <property type="project" value="InterPro"/>
</dbReference>
<accession>A0A809RJ55</accession>
<dbReference type="EMBL" id="AP021881">
    <property type="protein sequence ID" value="BBP00864.1"/>
    <property type="molecule type" value="Genomic_DNA"/>
</dbReference>
<dbReference type="SUPFAM" id="SSF53756">
    <property type="entry name" value="UDP-Glycosyltransferase/glycogen phosphorylase"/>
    <property type="match status" value="1"/>
</dbReference>
<evidence type="ECO:0000259" key="2">
    <source>
        <dbReference type="Pfam" id="PF13439"/>
    </source>
</evidence>
<evidence type="ECO:0000259" key="1">
    <source>
        <dbReference type="Pfam" id="PF00534"/>
    </source>
</evidence>
<feature type="domain" description="Glycosyl transferase family 1" evidence="1">
    <location>
        <begin position="149"/>
        <end position="273"/>
    </location>
</feature>
<sequence length="328" mass="36968">MVPQLLAEGGEHFTSPIGKKSLFNLRLIWQLRRFLVEHKVDILHLRSRMPAWVGYLAWRGMDPATRPKLVTTVHGAYSVNAYSSVMTKGERVIAVSSTIRDYILKNYPKVNPDKIRLIYRGVDPQEFPRGYKPSKEWLAKWQHDYPQLSGKIIITLPGRITRWKGQLDFIQLVTRLKQNGINVHGIIAGEADPKKASFLQELKEKISTLNLTNDISLIGHRSDLKEVMSVSDLVLSLSQDPEAFGRITPEALSLGIPVVGYNHGGVGEVLKAMFPVGLVKLGDINGLITTAQQCLTQLYPINENTIFTLGEMQDKTFSVYRELQNPRL</sequence>
<dbReference type="Pfam" id="PF13439">
    <property type="entry name" value="Glyco_transf_4"/>
    <property type="match status" value="1"/>
</dbReference>
<dbReference type="PANTHER" id="PTHR12526">
    <property type="entry name" value="GLYCOSYLTRANSFERASE"/>
    <property type="match status" value="1"/>
</dbReference>
<keyword evidence="3" id="KW-0808">Transferase</keyword>
<dbReference type="PANTHER" id="PTHR12526:SF638">
    <property type="entry name" value="SPORE COAT PROTEIN SA"/>
    <property type="match status" value="1"/>
</dbReference>
<name>A0A809RJ55_9PROT</name>
<evidence type="ECO:0000313" key="3">
    <source>
        <dbReference type="EMBL" id="BBP00864.1"/>
    </source>
</evidence>
<dbReference type="Proteomes" id="UP000463939">
    <property type="component" value="Chromosome"/>
</dbReference>
<protein>
    <submittedName>
        <fullName evidence="3">Glycosyl transferase</fullName>
    </submittedName>
</protein>
<dbReference type="Pfam" id="PF00534">
    <property type="entry name" value="Glycos_transf_1"/>
    <property type="match status" value="1"/>
</dbReference>
<keyword evidence="4" id="KW-1185">Reference proteome</keyword>
<dbReference type="Gene3D" id="3.40.50.2000">
    <property type="entry name" value="Glycogen Phosphorylase B"/>
    <property type="match status" value="2"/>
</dbReference>
<reference evidence="4" key="1">
    <citation type="submission" date="2019-11" db="EMBL/GenBank/DDBJ databases">
        <title>Isolation and characterization of a novel species in the genus Sulfuriferula.</title>
        <authorList>
            <person name="Mochizuki J."/>
            <person name="Kojima H."/>
            <person name="Fukui M."/>
        </authorList>
    </citation>
    <scope>NUCLEOTIDE SEQUENCE [LARGE SCALE GENOMIC DNA]</scope>
    <source>
        <strain evidence="4">SGTM</strain>
    </source>
</reference>
<gene>
    <name evidence="3" type="primary">lpsB</name>
    <name evidence="3" type="ORF">SFSGTM_15720</name>
</gene>
<dbReference type="KEGG" id="sniv:SFSGTM_15720"/>
<dbReference type="InterPro" id="IPR028098">
    <property type="entry name" value="Glyco_trans_4-like_N"/>
</dbReference>
<dbReference type="AlphaFoldDB" id="A0A809RJ55"/>
<dbReference type="InterPro" id="IPR001296">
    <property type="entry name" value="Glyco_trans_1"/>
</dbReference>
<evidence type="ECO:0000313" key="4">
    <source>
        <dbReference type="Proteomes" id="UP000463939"/>
    </source>
</evidence>
<organism evidence="3 4">
    <name type="scientific">Sulfuriferula nivalis</name>
    <dbReference type="NCBI Taxonomy" id="2675298"/>
    <lineage>
        <taxon>Bacteria</taxon>
        <taxon>Pseudomonadati</taxon>
        <taxon>Pseudomonadota</taxon>
        <taxon>Betaproteobacteria</taxon>
        <taxon>Nitrosomonadales</taxon>
        <taxon>Sulfuricellaceae</taxon>
        <taxon>Sulfuriferula</taxon>
    </lineage>
</organism>
<feature type="domain" description="Glycosyltransferase subfamily 4-like N-terminal" evidence="2">
    <location>
        <begin position="15"/>
        <end position="125"/>
    </location>
</feature>